<comment type="similarity">
    <text evidence="1">Belongs to the ATP-dependent AMP-binding enzyme family.</text>
</comment>
<keyword evidence="6" id="KW-1185">Reference proteome</keyword>
<sequence>MQAATKNAYPKLDEVARAVLETPADRPAIEFNKQWIEWGALSALARQIDDLLVRFDIRPGGTVALVARNHPSAIISLVALLAARVNIRMIYPFQSATSIANELESLAPDAVIAAINDFGDEILTTLNSQHIAGIALRGLEAECVVDRAEREPSQSHTEDIDSDELGIDILTSGTTGRPKPFRISYKMIVRDMLANSAAGAGGQSDPQALEPVLLYFPVGNISGLYTTLPAILGGRRIVLLDRFNVHDWHDFVLRYRPVVGGMPPAAIQMVLDANIPKEDLASIKFFGAGAAPLDPAVQQAFEDRYGIPILLSYGATEFGGPVTRMTPDMHAKDGHKKIGTVGKAMPGVKLRVVSQDSGEPLPAGEVGILEVVSPRIGPQWIRTSDLAVLDEDGYLFHHGRADGAIIRGGFKILPETVEKALLTHPAVSAAAVVGIRDQRLGQVPAAAVILKPGQQADETVLGDHLRERLLKTHIPTTWRFVEELPRTKLSFKVDQAAVRKLFE</sequence>
<dbReference type="PANTHER" id="PTHR43201:SF5">
    <property type="entry name" value="MEDIUM-CHAIN ACYL-COA LIGASE ACSF2, MITOCHONDRIAL"/>
    <property type="match status" value="1"/>
</dbReference>
<dbReference type="EMBL" id="CP066167">
    <property type="protein sequence ID" value="QQD17971.1"/>
    <property type="molecule type" value="Genomic_DNA"/>
</dbReference>
<dbReference type="CDD" id="cd04433">
    <property type="entry name" value="AFD_class_I"/>
    <property type="match status" value="1"/>
</dbReference>
<reference evidence="5 6" key="1">
    <citation type="submission" date="2020-12" db="EMBL/GenBank/DDBJ databases">
        <authorList>
            <person name="Shan Y."/>
        </authorList>
    </citation>
    <scope>NUCLEOTIDE SEQUENCE [LARGE SCALE GENOMIC DNA]</scope>
    <source>
        <strain evidence="6">csc3.9</strain>
    </source>
</reference>
<dbReference type="Gene3D" id="3.30.300.30">
    <property type="match status" value="1"/>
</dbReference>
<protein>
    <submittedName>
        <fullName evidence="5">Long-chain fatty acid--CoA ligase</fullName>
    </submittedName>
</protein>
<dbReference type="PANTHER" id="PTHR43201">
    <property type="entry name" value="ACYL-COA SYNTHETASE"/>
    <property type="match status" value="1"/>
</dbReference>
<dbReference type="GO" id="GO:0006631">
    <property type="term" value="P:fatty acid metabolic process"/>
    <property type="evidence" value="ECO:0007669"/>
    <property type="project" value="TreeGrafter"/>
</dbReference>
<evidence type="ECO:0000259" key="3">
    <source>
        <dbReference type="Pfam" id="PF00501"/>
    </source>
</evidence>
<dbReference type="InterPro" id="IPR000873">
    <property type="entry name" value="AMP-dep_synth/lig_dom"/>
</dbReference>
<gene>
    <name evidence="5" type="ORF">I6N98_16760</name>
</gene>
<dbReference type="RefSeq" id="WP_198569469.1">
    <property type="nucleotide sequence ID" value="NZ_CP066167.1"/>
</dbReference>
<feature type="domain" description="AMP-binding enzyme C-terminal" evidence="4">
    <location>
        <begin position="417"/>
        <end position="488"/>
    </location>
</feature>
<evidence type="ECO:0000259" key="4">
    <source>
        <dbReference type="Pfam" id="PF13193"/>
    </source>
</evidence>
<dbReference type="Pfam" id="PF00501">
    <property type="entry name" value="AMP-binding"/>
    <property type="match status" value="1"/>
</dbReference>
<keyword evidence="2 5" id="KW-0436">Ligase</keyword>
<dbReference type="Proteomes" id="UP000596063">
    <property type="component" value="Chromosome"/>
</dbReference>
<dbReference type="SUPFAM" id="SSF56801">
    <property type="entry name" value="Acetyl-CoA synthetase-like"/>
    <property type="match status" value="1"/>
</dbReference>
<evidence type="ECO:0000256" key="1">
    <source>
        <dbReference type="ARBA" id="ARBA00006432"/>
    </source>
</evidence>
<evidence type="ECO:0000256" key="2">
    <source>
        <dbReference type="ARBA" id="ARBA00022598"/>
    </source>
</evidence>
<dbReference type="Gene3D" id="3.40.50.12780">
    <property type="entry name" value="N-terminal domain of ligase-like"/>
    <property type="match status" value="1"/>
</dbReference>
<dbReference type="Pfam" id="PF13193">
    <property type="entry name" value="AMP-binding_C"/>
    <property type="match status" value="1"/>
</dbReference>
<proteinExistence type="inferred from homology"/>
<organism evidence="5 6">
    <name type="scientific">Spongiibacter nanhainus</name>
    <dbReference type="NCBI Taxonomy" id="2794344"/>
    <lineage>
        <taxon>Bacteria</taxon>
        <taxon>Pseudomonadati</taxon>
        <taxon>Pseudomonadota</taxon>
        <taxon>Gammaproteobacteria</taxon>
        <taxon>Cellvibrionales</taxon>
        <taxon>Spongiibacteraceae</taxon>
        <taxon>Spongiibacter</taxon>
    </lineage>
</organism>
<evidence type="ECO:0000313" key="5">
    <source>
        <dbReference type="EMBL" id="QQD17971.1"/>
    </source>
</evidence>
<dbReference type="InterPro" id="IPR045851">
    <property type="entry name" value="AMP-bd_C_sf"/>
</dbReference>
<accession>A0A7T4R047</accession>
<dbReference type="InterPro" id="IPR042099">
    <property type="entry name" value="ANL_N_sf"/>
</dbReference>
<evidence type="ECO:0000313" key="6">
    <source>
        <dbReference type="Proteomes" id="UP000596063"/>
    </source>
</evidence>
<name>A0A7T4R047_9GAMM</name>
<dbReference type="AlphaFoldDB" id="A0A7T4R047"/>
<dbReference type="GO" id="GO:0031956">
    <property type="term" value="F:medium-chain fatty acid-CoA ligase activity"/>
    <property type="evidence" value="ECO:0007669"/>
    <property type="project" value="TreeGrafter"/>
</dbReference>
<feature type="domain" description="AMP-dependent synthetase/ligase" evidence="3">
    <location>
        <begin position="17"/>
        <end position="374"/>
    </location>
</feature>
<dbReference type="KEGG" id="snan:I6N98_16760"/>
<dbReference type="InterPro" id="IPR025110">
    <property type="entry name" value="AMP-bd_C"/>
</dbReference>